<dbReference type="Gene3D" id="1.25.40.10">
    <property type="entry name" value="Tetratricopeptide repeat domain"/>
    <property type="match status" value="1"/>
</dbReference>
<dbReference type="SUPFAM" id="SSF48452">
    <property type="entry name" value="TPR-like"/>
    <property type="match status" value="1"/>
</dbReference>
<dbReference type="InterPro" id="IPR007016">
    <property type="entry name" value="O-antigen_ligase-rel_domated"/>
</dbReference>
<feature type="transmembrane region" description="Helical" evidence="5">
    <location>
        <begin position="153"/>
        <end position="173"/>
    </location>
</feature>
<name>A0A6C7E8B6_ILUCY</name>
<comment type="subcellular location">
    <subcellularLocation>
        <location evidence="1">Membrane</location>
        <topology evidence="1">Multi-pass membrane protein</topology>
    </subcellularLocation>
</comment>
<dbReference type="PANTHER" id="PTHR37422">
    <property type="entry name" value="TEICHURONIC ACID BIOSYNTHESIS PROTEIN TUAE"/>
    <property type="match status" value="1"/>
</dbReference>
<feature type="transmembrane region" description="Helical" evidence="5">
    <location>
        <begin position="60"/>
        <end position="80"/>
    </location>
</feature>
<dbReference type="Pfam" id="PF04932">
    <property type="entry name" value="Wzy_C"/>
    <property type="match status" value="1"/>
</dbReference>
<feature type="transmembrane region" description="Helical" evidence="5">
    <location>
        <begin position="121"/>
        <end position="141"/>
    </location>
</feature>
<dbReference type="Proteomes" id="UP000011863">
    <property type="component" value="Chromosome"/>
</dbReference>
<dbReference type="AlphaFoldDB" id="A0A6C7E8B6"/>
<evidence type="ECO:0000256" key="3">
    <source>
        <dbReference type="ARBA" id="ARBA00022989"/>
    </source>
</evidence>
<evidence type="ECO:0000256" key="2">
    <source>
        <dbReference type="ARBA" id="ARBA00022692"/>
    </source>
</evidence>
<protein>
    <recommendedName>
        <fullName evidence="6">O-antigen ligase-related domain-containing protein</fullName>
    </recommendedName>
</protein>
<reference evidence="7 8" key="1">
    <citation type="journal article" date="2013" name="Int. J. Syst. Evol. Microbiol.">
        <title>Ilumatobacter nonamiense sp. nov. and Ilumatobacter coccineum sp. nov., isolated from seashore sand.</title>
        <authorList>
            <person name="Matsumoto A."/>
            <person name="Kasai H."/>
            <person name="Matsuo Y."/>
            <person name="Shizuri Y."/>
            <person name="Ichikawa N."/>
            <person name="Fujita N."/>
            <person name="Omura S."/>
            <person name="Takahashi Y."/>
        </authorList>
    </citation>
    <scope>NUCLEOTIDE SEQUENCE [LARGE SCALE GENOMIC DNA]</scope>
    <source>
        <strain evidence="8">NBRC 103263 / KCTC 29153 / YM16-304</strain>
    </source>
</reference>
<evidence type="ECO:0000256" key="4">
    <source>
        <dbReference type="ARBA" id="ARBA00023136"/>
    </source>
</evidence>
<evidence type="ECO:0000313" key="8">
    <source>
        <dbReference type="Proteomes" id="UP000011863"/>
    </source>
</evidence>
<feature type="transmembrane region" description="Helical" evidence="5">
    <location>
        <begin position="218"/>
        <end position="235"/>
    </location>
</feature>
<evidence type="ECO:0000256" key="1">
    <source>
        <dbReference type="ARBA" id="ARBA00004141"/>
    </source>
</evidence>
<evidence type="ECO:0000313" key="7">
    <source>
        <dbReference type="EMBL" id="BAN01439.1"/>
    </source>
</evidence>
<evidence type="ECO:0000256" key="5">
    <source>
        <dbReference type="SAM" id="Phobius"/>
    </source>
</evidence>
<feature type="transmembrane region" description="Helical" evidence="5">
    <location>
        <begin position="92"/>
        <end position="109"/>
    </location>
</feature>
<feature type="transmembrane region" description="Helical" evidence="5">
    <location>
        <begin position="269"/>
        <end position="291"/>
    </location>
</feature>
<keyword evidence="8" id="KW-1185">Reference proteome</keyword>
<dbReference type="GO" id="GO:0016020">
    <property type="term" value="C:membrane"/>
    <property type="evidence" value="ECO:0007669"/>
    <property type="project" value="UniProtKB-SubCell"/>
</dbReference>
<dbReference type="InterPro" id="IPR011990">
    <property type="entry name" value="TPR-like_helical_dom_sf"/>
</dbReference>
<keyword evidence="2 5" id="KW-0812">Transmembrane</keyword>
<feature type="transmembrane region" description="Helical" evidence="5">
    <location>
        <begin position="468"/>
        <end position="489"/>
    </location>
</feature>
<feature type="domain" description="O-antigen ligase-related" evidence="6">
    <location>
        <begin position="228"/>
        <end position="373"/>
    </location>
</feature>
<sequence length="646" mass="66094">MTDHAGAVIDDVAVTTGPAARSVDVAGGSWLPMVAGGAIAGASIVGLDPDGWYPFSVAKWWLVVVAVLGVASAVAWSGGARASCAGFGRMHGALLVLVSVTTVSGFAALDGRTAWIGTPIRHLGVAAWWLFAVALCVGSAVARHRGDARQVQWGVVLAGAVLAAYAMWELVFGRPIDIDVSSDRLGGTYGSPAYLGAACCVLVPVAIGLAADRELSPTRRGVASAVGVGLVFATVGSGSRAAFVGLLATAVVVAVVRRGTIAAGVRRFAGWRVVGIVAAVVGVAGGVAVAVGRGVFERSAGFGTRFDEWGLALRAIAERPLLGAGPEGYRIAAFELVDDDYVRRFGERVMVDRAHSGVLDVAVASGLVAALLYAALMLAVGVTAVRLIGRGGASDVGLGAGLLAFAIGQQFVFPIAEIDPVFWLLVGVGAVRARAVRAETAEVEVEVTVVVDDGSPLVPEPMPRRQRVPSIVIAVVFGLGALAAAVVGVREVAADRLAQQAVTATDPEAAHDLAARAADLAPVDVRHRLLAAQVSAARGSLAGVDDALAAIERAVEISPRDPAVRIEQARVLALRAAVTGTDSDRSAARRAWADLVADAPSCARCHRGAGLAAAERGDVDAAEDSLVRARELGDPEATRLLPQFES</sequence>
<proteinExistence type="predicted"/>
<feature type="transmembrane region" description="Helical" evidence="5">
    <location>
        <begin position="193"/>
        <end position="211"/>
    </location>
</feature>
<evidence type="ECO:0000259" key="6">
    <source>
        <dbReference type="Pfam" id="PF04932"/>
    </source>
</evidence>
<dbReference type="EMBL" id="AP012057">
    <property type="protein sequence ID" value="BAN01439.1"/>
    <property type="molecule type" value="Genomic_DNA"/>
</dbReference>
<feature type="transmembrane region" description="Helical" evidence="5">
    <location>
        <begin position="396"/>
        <end position="416"/>
    </location>
</feature>
<dbReference type="KEGG" id="aym:YM304_11250"/>
<gene>
    <name evidence="7" type="ORF">YM304_11250</name>
</gene>
<feature type="transmembrane region" description="Helical" evidence="5">
    <location>
        <begin position="241"/>
        <end position="257"/>
    </location>
</feature>
<organism evidence="7 8">
    <name type="scientific">Ilumatobacter coccineus (strain NBRC 103263 / KCTC 29153 / YM16-304)</name>
    <dbReference type="NCBI Taxonomy" id="1313172"/>
    <lineage>
        <taxon>Bacteria</taxon>
        <taxon>Bacillati</taxon>
        <taxon>Actinomycetota</taxon>
        <taxon>Acidimicrobiia</taxon>
        <taxon>Acidimicrobiales</taxon>
        <taxon>Ilumatobacteraceae</taxon>
        <taxon>Ilumatobacter</taxon>
    </lineage>
</organism>
<keyword evidence="3 5" id="KW-1133">Transmembrane helix</keyword>
<keyword evidence="4 5" id="KW-0472">Membrane</keyword>
<dbReference type="PANTHER" id="PTHR37422:SF23">
    <property type="entry name" value="TEICHURONIC ACID BIOSYNTHESIS PROTEIN TUAE"/>
    <property type="match status" value="1"/>
</dbReference>
<accession>A0A6C7E8B6</accession>
<feature type="transmembrane region" description="Helical" evidence="5">
    <location>
        <begin position="361"/>
        <end position="384"/>
    </location>
</feature>
<dbReference type="InterPro" id="IPR051533">
    <property type="entry name" value="WaaL-like"/>
</dbReference>